<dbReference type="GO" id="GO:0004518">
    <property type="term" value="F:nuclease activity"/>
    <property type="evidence" value="ECO:0007669"/>
    <property type="project" value="UniProtKB-KW"/>
</dbReference>
<keyword evidence="9" id="KW-0238">DNA-binding</keyword>
<keyword evidence="3" id="KW-0677">Repeat</keyword>
<protein>
    <recommendedName>
        <fullName evidence="12">UvrABC system protein A</fullName>
    </recommendedName>
    <alternativeName>
        <fullName evidence="13">Excinuclease ABC subunit A</fullName>
    </alternativeName>
</protein>
<evidence type="ECO:0000256" key="10">
    <source>
        <dbReference type="ARBA" id="ARBA00023204"/>
    </source>
</evidence>
<keyword evidence="8" id="KW-0267">Excision nuclease</keyword>
<dbReference type="Gene3D" id="1.20.1580.10">
    <property type="entry name" value="ABC transporter ATPase like domain"/>
    <property type="match status" value="1"/>
</dbReference>
<organism evidence="14">
    <name type="scientific">Clostridium botulinum B str. Osaka05</name>
    <dbReference type="NCBI Taxonomy" id="1407017"/>
    <lineage>
        <taxon>Bacteria</taxon>
        <taxon>Bacillati</taxon>
        <taxon>Bacillota</taxon>
        <taxon>Clostridia</taxon>
        <taxon>Eubacteriales</taxon>
        <taxon>Clostridiaceae</taxon>
        <taxon>Clostridium</taxon>
    </lineage>
</organism>
<comment type="subcellular location">
    <subcellularLocation>
        <location evidence="1">Cytoplasm</location>
    </subcellularLocation>
</comment>
<keyword evidence="10" id="KW-0234">DNA repair</keyword>
<evidence type="ECO:0000256" key="11">
    <source>
        <dbReference type="ARBA" id="ARBA00038000"/>
    </source>
</evidence>
<dbReference type="PANTHER" id="PTHR43152">
    <property type="entry name" value="UVRABC SYSTEM PROTEIN A"/>
    <property type="match status" value="1"/>
</dbReference>
<evidence type="ECO:0000256" key="6">
    <source>
        <dbReference type="ARBA" id="ARBA00022769"/>
    </source>
</evidence>
<name>A0A0S6U6M2_CLOBO</name>
<proteinExistence type="inferred from homology"/>
<keyword evidence="5" id="KW-0227">DNA damage</keyword>
<dbReference type="HOGENOM" id="CLU_2408013_0_0_9"/>
<dbReference type="RefSeq" id="WP_030035619.1">
    <property type="nucleotide sequence ID" value="NZ_DF384213.1"/>
</dbReference>
<dbReference type="Gene3D" id="3.40.50.300">
    <property type="entry name" value="P-loop containing nucleotide triphosphate hydrolases"/>
    <property type="match status" value="1"/>
</dbReference>
<dbReference type="GO" id="GO:0005737">
    <property type="term" value="C:cytoplasm"/>
    <property type="evidence" value="ECO:0007669"/>
    <property type="project" value="UniProtKB-SubCell"/>
</dbReference>
<evidence type="ECO:0000256" key="1">
    <source>
        <dbReference type="ARBA" id="ARBA00004496"/>
    </source>
</evidence>
<reference evidence="14" key="1">
    <citation type="submission" date="2013-10" db="EMBL/GenBank/DDBJ databases">
        <title>Draft genome sequence of Clostridium botulinum type B strain Osaka05.</title>
        <authorList>
            <person name="Sakaguchi Y."/>
            <person name="Hosomi K."/>
            <person name="Uchiyama J."/>
            <person name="Ogura Y."/>
            <person name="Sakaguchi M."/>
            <person name="Kohda T."/>
            <person name="Mukamoto M."/>
            <person name="Misawa N."/>
            <person name="Matsuzaki S."/>
            <person name="Hayashi T."/>
            <person name="Kozaki S."/>
        </authorList>
    </citation>
    <scope>NUCLEOTIDE SEQUENCE</scope>
    <source>
        <strain evidence="14">Osaka05</strain>
    </source>
</reference>
<comment type="similarity">
    <text evidence="11">Belongs to the ABC transporter superfamily. UvrA family.</text>
</comment>
<gene>
    <name evidence="14" type="ORF">CBO05C_2526</name>
</gene>
<dbReference type="AlphaFoldDB" id="A0A0S6U6M2"/>
<sequence>MGYIKLGQPIPILSGGEAQRIKLAKEIWKQKKGNILYILDEPSTGLSQYDTTKLITLLDELIIDGNSVIVMEHDLDILSSCDWIIYFHLFNK</sequence>
<evidence type="ECO:0000256" key="9">
    <source>
        <dbReference type="ARBA" id="ARBA00023125"/>
    </source>
</evidence>
<keyword evidence="6" id="KW-0228">DNA excision</keyword>
<dbReference type="Proteomes" id="UP000054164">
    <property type="component" value="Unassembled WGS sequence"/>
</dbReference>
<dbReference type="GO" id="GO:0003677">
    <property type="term" value="F:DNA binding"/>
    <property type="evidence" value="ECO:0007669"/>
    <property type="project" value="UniProtKB-KW"/>
</dbReference>
<keyword evidence="2" id="KW-0963">Cytoplasm</keyword>
<evidence type="ECO:0000256" key="4">
    <source>
        <dbReference type="ARBA" id="ARBA00022741"/>
    </source>
</evidence>
<evidence type="ECO:0000256" key="12">
    <source>
        <dbReference type="ARBA" id="ARBA00039316"/>
    </source>
</evidence>
<accession>A0A0S6U6M2</accession>
<dbReference type="EMBL" id="DF384213">
    <property type="protein sequence ID" value="GAE02836.1"/>
    <property type="molecule type" value="Genomic_DNA"/>
</dbReference>
<evidence type="ECO:0000313" key="14">
    <source>
        <dbReference type="EMBL" id="GAE02836.1"/>
    </source>
</evidence>
<dbReference type="PANTHER" id="PTHR43152:SF3">
    <property type="entry name" value="UVRABC SYSTEM PROTEIN A"/>
    <property type="match status" value="1"/>
</dbReference>
<keyword evidence="7" id="KW-0067">ATP-binding</keyword>
<dbReference type="InterPro" id="IPR027417">
    <property type="entry name" value="P-loop_NTPase"/>
</dbReference>
<dbReference type="GO" id="GO:0005524">
    <property type="term" value="F:ATP binding"/>
    <property type="evidence" value="ECO:0007669"/>
    <property type="project" value="UniProtKB-KW"/>
</dbReference>
<keyword evidence="4" id="KW-0547">Nucleotide-binding</keyword>
<dbReference type="SUPFAM" id="SSF52540">
    <property type="entry name" value="P-loop containing nucleoside triphosphate hydrolases"/>
    <property type="match status" value="1"/>
</dbReference>
<evidence type="ECO:0000256" key="7">
    <source>
        <dbReference type="ARBA" id="ARBA00022840"/>
    </source>
</evidence>
<evidence type="ECO:0000256" key="2">
    <source>
        <dbReference type="ARBA" id="ARBA00022490"/>
    </source>
</evidence>
<evidence type="ECO:0000256" key="3">
    <source>
        <dbReference type="ARBA" id="ARBA00022737"/>
    </source>
</evidence>
<evidence type="ECO:0000256" key="5">
    <source>
        <dbReference type="ARBA" id="ARBA00022763"/>
    </source>
</evidence>
<dbReference type="GO" id="GO:0006281">
    <property type="term" value="P:DNA repair"/>
    <property type="evidence" value="ECO:0007669"/>
    <property type="project" value="UniProtKB-KW"/>
</dbReference>
<evidence type="ECO:0000256" key="13">
    <source>
        <dbReference type="ARBA" id="ARBA00042156"/>
    </source>
</evidence>
<evidence type="ECO:0000256" key="8">
    <source>
        <dbReference type="ARBA" id="ARBA00022881"/>
    </source>
</evidence>